<dbReference type="PIR" id="G72773">
    <property type="entry name" value="G72773"/>
</dbReference>
<dbReference type="RefSeq" id="WP_010865548.1">
    <property type="nucleotide sequence ID" value="NC_000854.2"/>
</dbReference>
<dbReference type="PANTHER" id="PTHR40072">
    <property type="entry name" value="MOLYBDOPTERIN-GUANINE DINUCLEOTIDE BIOSYNTHESIS ADAPTER PROTEIN-RELATED"/>
    <property type="match status" value="1"/>
</dbReference>
<dbReference type="Pfam" id="PF03205">
    <property type="entry name" value="MobB"/>
    <property type="match status" value="1"/>
</dbReference>
<dbReference type="Gene3D" id="3.40.50.300">
    <property type="entry name" value="P-loop containing nucleotide triphosphate hydrolases"/>
    <property type="match status" value="1"/>
</dbReference>
<dbReference type="STRING" id="272557.APE_0178.1"/>
<dbReference type="eggNOG" id="arCOG00532">
    <property type="taxonomic scope" value="Archaea"/>
</dbReference>
<dbReference type="AlphaFoldDB" id="Q9YFS2"/>
<dbReference type="GO" id="GO:0005525">
    <property type="term" value="F:GTP binding"/>
    <property type="evidence" value="ECO:0007669"/>
    <property type="project" value="InterPro"/>
</dbReference>
<dbReference type="InterPro" id="IPR052539">
    <property type="entry name" value="MGD_biosynthesis_adapter"/>
</dbReference>
<dbReference type="EMBL" id="BA000002">
    <property type="protein sequence ID" value="BAA79089.2"/>
    <property type="molecule type" value="Genomic_DNA"/>
</dbReference>
<evidence type="ECO:0000313" key="3">
    <source>
        <dbReference type="Proteomes" id="UP000002518"/>
    </source>
</evidence>
<evidence type="ECO:0000313" key="2">
    <source>
        <dbReference type="EMBL" id="BAA79089.2"/>
    </source>
</evidence>
<protein>
    <submittedName>
        <fullName evidence="2">Molybdopterin-guanine dinucleotide biosynthesis protein MobB</fullName>
    </submittedName>
</protein>
<reference evidence="2 3" key="1">
    <citation type="journal article" date="1999" name="DNA Res.">
        <title>Complete genome sequence of an aerobic hyper-thermophilic crenarchaeon, Aeropyrum pernix K1.</title>
        <authorList>
            <person name="Kawarabayasi Y."/>
            <person name="Hino Y."/>
            <person name="Horikawa H."/>
            <person name="Yamazaki S."/>
            <person name="Haikawa Y."/>
            <person name="Jin-no K."/>
            <person name="Takahashi M."/>
            <person name="Sekine M."/>
            <person name="Baba S."/>
            <person name="Ankai A."/>
            <person name="Kosugi H."/>
            <person name="Hosoyama A."/>
            <person name="Fukui S."/>
            <person name="Nagai Y."/>
            <person name="Nishijima K."/>
            <person name="Nakazawa H."/>
            <person name="Takamiya M."/>
            <person name="Masuda S."/>
            <person name="Funahashi T."/>
            <person name="Tanaka T."/>
            <person name="Kudoh Y."/>
            <person name="Yamazaki J."/>
            <person name="Kushida N."/>
            <person name="Oguchi A."/>
            <person name="Aoki K."/>
            <person name="Kubota K."/>
            <person name="Nakamura Y."/>
            <person name="Nomura N."/>
            <person name="Sako Y."/>
            <person name="Kikuchi H."/>
        </authorList>
    </citation>
    <scope>NUCLEOTIDE SEQUENCE [LARGE SCALE GENOMIC DNA]</scope>
    <source>
        <strain evidence="3">ATCC 700893 / DSM 11879 / JCM 9820 / NBRC 100138 / K1</strain>
    </source>
</reference>
<dbReference type="InterPro" id="IPR004435">
    <property type="entry name" value="MobB_dom"/>
</dbReference>
<gene>
    <name evidence="2" type="primary">mobB</name>
    <name evidence="2" type="ordered locus">APE_0178.1</name>
</gene>
<dbReference type="GO" id="GO:0006777">
    <property type="term" value="P:Mo-molybdopterin cofactor biosynthetic process"/>
    <property type="evidence" value="ECO:0007669"/>
    <property type="project" value="InterPro"/>
</dbReference>
<dbReference type="KEGG" id="ape:APE_0178.1"/>
<proteinExistence type="predicted"/>
<keyword evidence="3" id="KW-1185">Reference proteome</keyword>
<dbReference type="PANTHER" id="PTHR40072:SF1">
    <property type="entry name" value="MOLYBDOPTERIN-GUANINE DINUCLEOTIDE BIOSYNTHESIS ADAPTER PROTEIN"/>
    <property type="match status" value="1"/>
</dbReference>
<name>Q9YFS2_AERPE</name>
<dbReference type="SUPFAM" id="SSF52540">
    <property type="entry name" value="P-loop containing nucleoside triphosphate hydrolases"/>
    <property type="match status" value="1"/>
</dbReference>
<organism evidence="2 3">
    <name type="scientific">Aeropyrum pernix (strain ATCC 700893 / DSM 11879 / JCM 9820 / NBRC 100138 / K1)</name>
    <dbReference type="NCBI Taxonomy" id="272557"/>
    <lineage>
        <taxon>Archaea</taxon>
        <taxon>Thermoproteota</taxon>
        <taxon>Thermoprotei</taxon>
        <taxon>Desulfurococcales</taxon>
        <taxon>Desulfurococcaceae</taxon>
        <taxon>Aeropyrum</taxon>
    </lineage>
</organism>
<dbReference type="Proteomes" id="UP000002518">
    <property type="component" value="Chromosome"/>
</dbReference>
<dbReference type="InterPro" id="IPR027417">
    <property type="entry name" value="P-loop_NTPase"/>
</dbReference>
<dbReference type="EnsemblBacteria" id="BAA79089">
    <property type="protein sequence ID" value="BAA79089"/>
    <property type="gene ID" value="APE_0178.1"/>
</dbReference>
<sequence length="140" mass="15129">MPCIVQIVGPSGSGKTSLIVSVVRQLSGRGIKVAVVKHTHHDIDTPGKDSWRFLEEAGASYAAVVKGRGERVAVFTRDTGLHAVLEDLARKVDIIVVEGFKNLRLGGLKIDLSTKRPGRIEESIIEFVEECLKEGVGSEP</sequence>
<feature type="domain" description="Molybdopterin-guanine dinucleotide biosynthesis protein B (MobB)" evidence="1">
    <location>
        <begin position="4"/>
        <end position="106"/>
    </location>
</feature>
<evidence type="ECO:0000259" key="1">
    <source>
        <dbReference type="Pfam" id="PF03205"/>
    </source>
</evidence>
<dbReference type="NCBIfam" id="TIGR00176">
    <property type="entry name" value="mobB"/>
    <property type="match status" value="1"/>
</dbReference>
<accession>Q9YFS2</accession>
<dbReference type="GeneID" id="1445705"/>